<dbReference type="Gene3D" id="2.120.10.80">
    <property type="entry name" value="Kelch-type beta propeller"/>
    <property type="match status" value="2"/>
</dbReference>
<dbReference type="SUPFAM" id="SSF54695">
    <property type="entry name" value="POZ domain"/>
    <property type="match status" value="1"/>
</dbReference>
<reference evidence="5" key="1">
    <citation type="submission" date="2022-08" db="EMBL/GenBank/DDBJ databases">
        <title>Novel sulphate-reducing endosymbionts in the free-living metamonad Anaeramoeba.</title>
        <authorList>
            <person name="Jerlstrom-Hultqvist J."/>
            <person name="Cepicka I."/>
            <person name="Gallot-Lavallee L."/>
            <person name="Salas-Leiva D."/>
            <person name="Curtis B.A."/>
            <person name="Zahonova K."/>
            <person name="Pipaliya S."/>
            <person name="Dacks J."/>
            <person name="Roger A.J."/>
        </authorList>
    </citation>
    <scope>NUCLEOTIDE SEQUENCE</scope>
    <source>
        <strain evidence="5">Busselton2</strain>
    </source>
</reference>
<dbReference type="InterPro" id="IPR011043">
    <property type="entry name" value="Gal_Oxase/kelch_b-propeller"/>
</dbReference>
<name>A0AAV7YPR2_9EUKA</name>
<dbReference type="PROSITE" id="PS50097">
    <property type="entry name" value="BTB"/>
    <property type="match status" value="1"/>
</dbReference>
<dbReference type="Proteomes" id="UP001146793">
    <property type="component" value="Unassembled WGS sequence"/>
</dbReference>
<protein>
    <submittedName>
        <fullName evidence="5">Acyl-coa-binding domain-containing protein</fullName>
    </submittedName>
</protein>
<evidence type="ECO:0000313" key="6">
    <source>
        <dbReference type="Proteomes" id="UP001146793"/>
    </source>
</evidence>
<dbReference type="Pfam" id="PF24681">
    <property type="entry name" value="Kelch_KLHDC2_KLHL20_DRC7"/>
    <property type="match status" value="1"/>
</dbReference>
<dbReference type="PANTHER" id="PTHR46093">
    <property type="entry name" value="ACYL-COA-BINDING DOMAIN-CONTAINING PROTEIN 5"/>
    <property type="match status" value="1"/>
</dbReference>
<proteinExistence type="predicted"/>
<feature type="compositionally biased region" description="Basic residues" evidence="3">
    <location>
        <begin position="158"/>
        <end position="177"/>
    </location>
</feature>
<feature type="region of interest" description="Disordered" evidence="3">
    <location>
        <begin position="158"/>
        <end position="201"/>
    </location>
</feature>
<evidence type="ECO:0000256" key="2">
    <source>
        <dbReference type="ARBA" id="ARBA00022737"/>
    </source>
</evidence>
<feature type="domain" description="BTB" evidence="4">
    <location>
        <begin position="502"/>
        <end position="558"/>
    </location>
</feature>
<dbReference type="InterPro" id="IPR000210">
    <property type="entry name" value="BTB/POZ_dom"/>
</dbReference>
<accession>A0AAV7YPR2</accession>
<dbReference type="SUPFAM" id="SSF50965">
    <property type="entry name" value="Galactose oxidase, central domain"/>
    <property type="match status" value="1"/>
</dbReference>
<dbReference type="PANTHER" id="PTHR46093:SF18">
    <property type="entry name" value="FIBRONECTIN TYPE-III DOMAIN-CONTAINING PROTEIN"/>
    <property type="match status" value="1"/>
</dbReference>
<dbReference type="Pfam" id="PF01344">
    <property type="entry name" value="Kelch_1"/>
    <property type="match status" value="1"/>
</dbReference>
<dbReference type="Gene3D" id="3.30.710.10">
    <property type="entry name" value="Potassium Channel Kv1.1, Chain A"/>
    <property type="match status" value="1"/>
</dbReference>
<dbReference type="InterPro" id="IPR015915">
    <property type="entry name" value="Kelch-typ_b-propeller"/>
</dbReference>
<gene>
    <name evidence="5" type="ORF">M0812_23447</name>
</gene>
<dbReference type="InterPro" id="IPR006652">
    <property type="entry name" value="Kelch_1"/>
</dbReference>
<dbReference type="InterPro" id="IPR011333">
    <property type="entry name" value="SKP1/BTB/POZ_sf"/>
</dbReference>
<evidence type="ECO:0000313" key="5">
    <source>
        <dbReference type="EMBL" id="KAJ3430440.1"/>
    </source>
</evidence>
<keyword evidence="1" id="KW-0880">Kelch repeat</keyword>
<dbReference type="Pfam" id="PF00651">
    <property type="entry name" value="BTB"/>
    <property type="match status" value="1"/>
</dbReference>
<dbReference type="AlphaFoldDB" id="A0AAV7YPR2"/>
<dbReference type="CDD" id="cd18186">
    <property type="entry name" value="BTB_POZ_ZBTB_KLHL-like"/>
    <property type="match status" value="1"/>
</dbReference>
<organism evidence="5 6">
    <name type="scientific">Anaeramoeba flamelloides</name>
    <dbReference type="NCBI Taxonomy" id="1746091"/>
    <lineage>
        <taxon>Eukaryota</taxon>
        <taxon>Metamonada</taxon>
        <taxon>Anaeramoebidae</taxon>
        <taxon>Anaeramoeba</taxon>
    </lineage>
</organism>
<keyword evidence="2" id="KW-0677">Repeat</keyword>
<dbReference type="EMBL" id="JANTQA010000051">
    <property type="protein sequence ID" value="KAJ3430440.1"/>
    <property type="molecule type" value="Genomic_DNA"/>
</dbReference>
<evidence type="ECO:0000256" key="3">
    <source>
        <dbReference type="SAM" id="MobiDB-lite"/>
    </source>
</evidence>
<comment type="caution">
    <text evidence="5">The sequence shown here is derived from an EMBL/GenBank/DDBJ whole genome shotgun (WGS) entry which is preliminary data.</text>
</comment>
<sequence>MFKWEKLKMDGFKPERRGSCQGVNYKEKMIFFGGMNDENNVNDVLEYDPLTNNWKTIHQGTVCEQKKQKKNKEIIPDPSSGHSLTLFENKLYLIGGIRENAFGSYSFDLITKKWKKLNTFDKKIYFHSTVLAEGDLYIFGGDTQMRFENKLSKVQLSHKNKNQNKNKNKNKNKKNNQNKKEKENKNNKEKEPNLIELKTHGDVPEPTSGHCSFYWGGYLYIFGGTKSHDFTQNQCVYENNDLYRIDLESLIWEKVETSGDKPNPRRSFVSEIRDDKFYIFGGVNSVLKYYNDLYMLDLRTCKWSFIETTGNVPCKRAAMVSAIIRGKLYIAFGCYGKAPNWVDLSDCYSLQLPHLASDDLSVLFSSGKFSDLKICDIPIHSSLVQTRVGGKEIFNKLLQISNHHKYKKNKALISNKMYNLLFWIYTDHHQELAKLVSDEFNLQICFNNRSLKRDLITLSNSQDSMDFTIIIISEKEEKNENKDENENENDNGNENKKIEHFETLKVHKWMLCARSNLYRSLFSTISNISQVKDYSRKSINSLSKLIEFFYHDKIHLTADDNLEVLHEELNDAVNYYQLDKNSNLNVELEKIFGLINKKK</sequence>
<evidence type="ECO:0000259" key="4">
    <source>
        <dbReference type="PROSITE" id="PS50097"/>
    </source>
</evidence>
<feature type="compositionally biased region" description="Basic and acidic residues" evidence="3">
    <location>
        <begin position="178"/>
        <end position="201"/>
    </location>
</feature>
<evidence type="ECO:0000256" key="1">
    <source>
        <dbReference type="ARBA" id="ARBA00022441"/>
    </source>
</evidence>